<protein>
    <submittedName>
        <fullName evidence="2">Uncharacterized protein</fullName>
    </submittedName>
</protein>
<evidence type="ECO:0000313" key="3">
    <source>
        <dbReference type="Proteomes" id="UP000217448"/>
    </source>
</evidence>
<evidence type="ECO:0000313" key="1">
    <source>
        <dbReference type="EMBL" id="MCT4372022.1"/>
    </source>
</evidence>
<keyword evidence="3" id="KW-1185">Reference proteome</keyword>
<gene>
    <name evidence="2" type="ORF">CLG85_01110</name>
    <name evidence="1" type="ORF">CLG85_017525</name>
</gene>
<evidence type="ECO:0000313" key="2">
    <source>
        <dbReference type="EMBL" id="PBD20959.1"/>
    </source>
</evidence>
<dbReference type="AlphaFoldDB" id="A0A2A3K2L8"/>
<accession>A0A2A3K2L8</accession>
<organism evidence="2">
    <name type="scientific">Alloyangia mangrovi</name>
    <dbReference type="NCBI Taxonomy" id="1779329"/>
    <lineage>
        <taxon>Bacteria</taxon>
        <taxon>Pseudomonadati</taxon>
        <taxon>Pseudomonadota</taxon>
        <taxon>Alphaproteobacteria</taxon>
        <taxon>Rhodobacterales</taxon>
        <taxon>Roseobacteraceae</taxon>
        <taxon>Alloyangia</taxon>
    </lineage>
</organism>
<reference evidence="1" key="3">
    <citation type="submission" date="2024-05" db="EMBL/GenBank/DDBJ databases">
        <title>Yangia mangrovi SAOS 153D genome.</title>
        <authorList>
            <person name="Verma A."/>
            <person name="Pal Y."/>
            <person name="Sundharam S."/>
            <person name="Bisht B."/>
            <person name="Srinivasan K."/>
        </authorList>
    </citation>
    <scope>NUCLEOTIDE SEQUENCE</scope>
    <source>
        <strain evidence="1">SAOS 153D</strain>
    </source>
</reference>
<comment type="caution">
    <text evidence="2">The sequence shown here is derived from an EMBL/GenBank/DDBJ whole genome shotgun (WGS) entry which is preliminary data.</text>
</comment>
<dbReference type="RefSeq" id="WP_095880589.1">
    <property type="nucleotide sequence ID" value="NZ_NTHN02000036.1"/>
</dbReference>
<sequence>MNAIQKRAVVQAFLARHDLDLQHSCLQLGGAPALGRLQRFRRAVAVATRLTTGHRRELGWLQRLLLAEHGKEVGFDEVDFFHDIDPADPSILTICLLTEALAEVISALGNPGGAQGSDEAAAA</sequence>
<reference evidence="2" key="1">
    <citation type="submission" date="2017-09" db="EMBL/GenBank/DDBJ databases">
        <title>Yangia sp. SAOS 153D whole genome sequencing.</title>
        <authorList>
            <person name="Verma A."/>
            <person name="Krishnamurthi S."/>
        </authorList>
    </citation>
    <scope>NUCLEOTIDE SEQUENCE [LARGE SCALE GENOMIC DNA]</scope>
    <source>
        <strain evidence="2">SAOS 153D</strain>
    </source>
</reference>
<dbReference type="OrthoDB" id="7728363at2"/>
<dbReference type="EMBL" id="NTHN01000015">
    <property type="protein sequence ID" value="PBD20959.1"/>
    <property type="molecule type" value="Genomic_DNA"/>
</dbReference>
<name>A0A2A3K2L8_9RHOB</name>
<dbReference type="Proteomes" id="UP000217448">
    <property type="component" value="Unassembled WGS sequence"/>
</dbReference>
<dbReference type="EMBL" id="NTHN02000036">
    <property type="protein sequence ID" value="MCT4372022.1"/>
    <property type="molecule type" value="Genomic_DNA"/>
</dbReference>
<reference evidence="3" key="2">
    <citation type="submission" date="2023-07" db="EMBL/GenBank/DDBJ databases">
        <title>Yangia mangrovi SAOS 153D genome.</title>
        <authorList>
            <person name="Verma A."/>
            <person name="Pal Y."/>
            <person name="Sundharam S."/>
            <person name="Bisht B."/>
            <person name="Srinivasan K."/>
        </authorList>
    </citation>
    <scope>NUCLEOTIDE SEQUENCE [LARGE SCALE GENOMIC DNA]</scope>
    <source>
        <strain evidence="3">SAOS 153D</strain>
    </source>
</reference>
<proteinExistence type="predicted"/>